<name>A0A7S2FUI2_9STRA</name>
<feature type="transmembrane region" description="Helical" evidence="1">
    <location>
        <begin position="67"/>
        <end position="89"/>
    </location>
</feature>
<dbReference type="AlphaFoldDB" id="A0A7S2FUI2"/>
<sequence length="100" mass="10865">MALRTSFIKIVQRQAVVPRRTFAHAEEFLPAKAPYPNIAKAREVLCAGGTWHGAARPTYLTEGPKDMALFAISGGIFTFIIGSLFSGLYKMGYGVGKIES</sequence>
<proteinExistence type="predicted"/>
<protein>
    <submittedName>
        <fullName evidence="2">Uncharacterized protein</fullName>
    </submittedName>
</protein>
<keyword evidence="1" id="KW-1133">Transmembrane helix</keyword>
<accession>A0A7S2FUI2</accession>
<reference evidence="2" key="1">
    <citation type="submission" date="2021-01" db="EMBL/GenBank/DDBJ databases">
        <authorList>
            <person name="Corre E."/>
            <person name="Pelletier E."/>
            <person name="Niang G."/>
            <person name="Scheremetjew M."/>
            <person name="Finn R."/>
            <person name="Kale V."/>
            <person name="Holt S."/>
            <person name="Cochrane G."/>
            <person name="Meng A."/>
            <person name="Brown T."/>
            <person name="Cohen L."/>
        </authorList>
    </citation>
    <scope>NUCLEOTIDE SEQUENCE</scope>
    <source>
        <strain evidence="2">CCMP1381</strain>
    </source>
</reference>
<organism evidence="2">
    <name type="scientific">Octactis speculum</name>
    <dbReference type="NCBI Taxonomy" id="3111310"/>
    <lineage>
        <taxon>Eukaryota</taxon>
        <taxon>Sar</taxon>
        <taxon>Stramenopiles</taxon>
        <taxon>Ochrophyta</taxon>
        <taxon>Dictyochophyceae</taxon>
        <taxon>Dictyochales</taxon>
        <taxon>Dictyochaceae</taxon>
        <taxon>Octactis</taxon>
    </lineage>
</organism>
<evidence type="ECO:0000256" key="1">
    <source>
        <dbReference type="SAM" id="Phobius"/>
    </source>
</evidence>
<dbReference type="EMBL" id="HBGS01023171">
    <property type="protein sequence ID" value="CAD9413782.1"/>
    <property type="molecule type" value="Transcribed_RNA"/>
</dbReference>
<gene>
    <name evidence="2" type="ORF">DSPE1174_LOCUS11768</name>
</gene>
<keyword evidence="1" id="KW-0472">Membrane</keyword>
<keyword evidence="1" id="KW-0812">Transmembrane</keyword>
<evidence type="ECO:0000313" key="2">
    <source>
        <dbReference type="EMBL" id="CAD9413782.1"/>
    </source>
</evidence>